<evidence type="ECO:0000313" key="1">
    <source>
        <dbReference type="EMBL" id="MEZ8719479.1"/>
    </source>
</evidence>
<dbReference type="Proteomes" id="UP001570071">
    <property type="component" value="Unassembled WGS sequence"/>
</dbReference>
<dbReference type="EMBL" id="JBFSSG010000001">
    <property type="protein sequence ID" value="MEZ8719479.1"/>
    <property type="molecule type" value="Genomic_DNA"/>
</dbReference>
<keyword evidence="2" id="KW-1185">Reference proteome</keyword>
<name>A0ABV4MQR3_9VIBR</name>
<sequence length="135" mass="15542">MPIEDMRNNQTLLKNKVLERLNVEACWDITEEQEKLLEQSLIDNAVAIKEMNCDRVKSILASPRFEDLIFNIEQIKSRNVSDFNNAYYVACEVAYCRDVEVGINVLAKHGQSKLSKHLHTLATDLLILDFINCED</sequence>
<gene>
    <name evidence="1" type="ORF">AB6D66_00275</name>
</gene>
<reference evidence="1 2" key="1">
    <citation type="journal article" date="2024" name="ISME J.">
        <title>Tailless and filamentous prophages are predominant in marine Vibrio.</title>
        <authorList>
            <person name="Steensen K."/>
            <person name="Seneca J."/>
            <person name="Bartlau N."/>
            <person name="Yu X.A."/>
            <person name="Hussain F.A."/>
            <person name="Polz M.F."/>
        </authorList>
    </citation>
    <scope>NUCLEOTIDE SEQUENCE [LARGE SCALE GENOMIC DNA]</scope>
    <source>
        <strain evidence="1 2">10N.239.312.F12</strain>
    </source>
</reference>
<evidence type="ECO:0000313" key="2">
    <source>
        <dbReference type="Proteomes" id="UP001570071"/>
    </source>
</evidence>
<organism evidence="1 2">
    <name type="scientific">Vibrio pomeroyi</name>
    <dbReference type="NCBI Taxonomy" id="198832"/>
    <lineage>
        <taxon>Bacteria</taxon>
        <taxon>Pseudomonadati</taxon>
        <taxon>Pseudomonadota</taxon>
        <taxon>Gammaproteobacteria</taxon>
        <taxon>Vibrionales</taxon>
        <taxon>Vibrionaceae</taxon>
        <taxon>Vibrio</taxon>
    </lineage>
</organism>
<accession>A0ABV4MQR3</accession>
<comment type="caution">
    <text evidence="1">The sequence shown here is derived from an EMBL/GenBank/DDBJ whole genome shotgun (WGS) entry which is preliminary data.</text>
</comment>
<protein>
    <submittedName>
        <fullName evidence="1">Uncharacterized protein</fullName>
    </submittedName>
</protein>
<proteinExistence type="predicted"/>
<dbReference type="RefSeq" id="WP_269337227.1">
    <property type="nucleotide sequence ID" value="NZ_JBFSSG010000001.1"/>
</dbReference>